<dbReference type="RefSeq" id="WP_044615936.1">
    <property type="nucleotide sequence ID" value="NZ_CP007142.1"/>
</dbReference>
<dbReference type="OrthoDB" id="139172at2"/>
<evidence type="ECO:0000256" key="11">
    <source>
        <dbReference type="PIRNR" id="PIRNR016636"/>
    </source>
</evidence>
<evidence type="ECO:0000313" key="14">
    <source>
        <dbReference type="Proteomes" id="UP000032266"/>
    </source>
</evidence>
<dbReference type="PATRIC" id="fig|1445510.3.peg.949"/>
<dbReference type="STRING" id="1445510.YC6258_00969"/>
<dbReference type="Proteomes" id="UP000032266">
    <property type="component" value="Chromosome"/>
</dbReference>
<evidence type="ECO:0000256" key="5">
    <source>
        <dbReference type="ARBA" id="ARBA00022679"/>
    </source>
</evidence>
<keyword evidence="9 11" id="KW-0472">Membrane</keyword>
<evidence type="ECO:0000256" key="2">
    <source>
        <dbReference type="ARBA" id="ARBA00005182"/>
    </source>
</evidence>
<dbReference type="PIRSF" id="PIRSF016636">
    <property type="entry name" value="AlgI_DltB"/>
    <property type="match status" value="1"/>
</dbReference>
<comment type="subcellular location">
    <subcellularLocation>
        <location evidence="11">Cell inner membrane</location>
    </subcellularLocation>
    <subcellularLocation>
        <location evidence="1">Cell membrane</location>
        <topology evidence="1">Multi-pass membrane protein</topology>
    </subcellularLocation>
</comment>
<dbReference type="EMBL" id="CP007142">
    <property type="protein sequence ID" value="AJQ93019.1"/>
    <property type="molecule type" value="Genomic_DNA"/>
</dbReference>
<keyword evidence="10 11" id="KW-0012">Acyltransferase</keyword>
<keyword evidence="14" id="KW-1185">Reference proteome</keyword>
<feature type="transmembrane region" description="Helical" evidence="12">
    <location>
        <begin position="80"/>
        <end position="97"/>
    </location>
</feature>
<gene>
    <name evidence="13" type="ORF">YC6258_00969</name>
</gene>
<dbReference type="GO" id="GO:0005886">
    <property type="term" value="C:plasma membrane"/>
    <property type="evidence" value="ECO:0007669"/>
    <property type="project" value="UniProtKB-SubCell"/>
</dbReference>
<proteinExistence type="inferred from homology"/>
<dbReference type="Pfam" id="PF03062">
    <property type="entry name" value="MBOAT"/>
    <property type="match status" value="1"/>
</dbReference>
<evidence type="ECO:0000256" key="6">
    <source>
        <dbReference type="ARBA" id="ARBA00022692"/>
    </source>
</evidence>
<accession>A0A0C5VRX1</accession>
<dbReference type="GO" id="GO:0016746">
    <property type="term" value="F:acyltransferase activity"/>
    <property type="evidence" value="ECO:0007669"/>
    <property type="project" value="UniProtKB-KW"/>
</dbReference>
<evidence type="ECO:0000256" key="7">
    <source>
        <dbReference type="ARBA" id="ARBA00022841"/>
    </source>
</evidence>
<evidence type="ECO:0000256" key="10">
    <source>
        <dbReference type="ARBA" id="ARBA00023315"/>
    </source>
</evidence>
<keyword evidence="5 11" id="KW-0808">Transferase</keyword>
<dbReference type="EC" id="2.3.1.-" evidence="11"/>
<evidence type="ECO:0000256" key="12">
    <source>
        <dbReference type="SAM" id="Phobius"/>
    </source>
</evidence>
<dbReference type="KEGG" id="gsn:YC6258_00969"/>
<keyword evidence="6 11" id="KW-0812">Transmembrane</keyword>
<evidence type="ECO:0000256" key="9">
    <source>
        <dbReference type="ARBA" id="ARBA00023136"/>
    </source>
</evidence>
<organism evidence="13 14">
    <name type="scientific">Gynuella sunshinyii YC6258</name>
    <dbReference type="NCBI Taxonomy" id="1445510"/>
    <lineage>
        <taxon>Bacteria</taxon>
        <taxon>Pseudomonadati</taxon>
        <taxon>Pseudomonadota</taxon>
        <taxon>Gammaproteobacteria</taxon>
        <taxon>Oceanospirillales</taxon>
        <taxon>Saccharospirillaceae</taxon>
        <taxon>Gynuella</taxon>
    </lineage>
</organism>
<dbReference type="PIRSF" id="PIRSF500217">
    <property type="entry name" value="AlgI"/>
    <property type="match status" value="1"/>
</dbReference>
<dbReference type="InterPro" id="IPR024194">
    <property type="entry name" value="Ac/AlaTfrase_AlgI/DltB"/>
</dbReference>
<dbReference type="InterPro" id="IPR004299">
    <property type="entry name" value="MBOAT_fam"/>
</dbReference>
<dbReference type="AlphaFoldDB" id="A0A0C5VRX1"/>
<evidence type="ECO:0000256" key="8">
    <source>
        <dbReference type="ARBA" id="ARBA00022989"/>
    </source>
</evidence>
<feature type="transmembrane region" description="Helical" evidence="12">
    <location>
        <begin position="117"/>
        <end position="140"/>
    </location>
</feature>
<feature type="transmembrane region" description="Helical" evidence="12">
    <location>
        <begin position="313"/>
        <end position="336"/>
    </location>
</feature>
<keyword evidence="8 12" id="KW-1133">Transmembrane helix</keyword>
<feature type="transmembrane region" description="Helical" evidence="12">
    <location>
        <begin position="439"/>
        <end position="461"/>
    </location>
</feature>
<dbReference type="InterPro" id="IPR051085">
    <property type="entry name" value="MB_O-acyltransferase"/>
</dbReference>
<comment type="similarity">
    <text evidence="3 11">Belongs to the membrane-bound acyltransferase family.</text>
</comment>
<keyword evidence="7 11" id="KW-0016">Alginate biosynthesis</keyword>
<evidence type="ECO:0000256" key="4">
    <source>
        <dbReference type="ARBA" id="ARBA00022475"/>
    </source>
</evidence>
<dbReference type="HOGENOM" id="CLU_025255_1_3_6"/>
<feature type="transmembrane region" description="Helical" evidence="12">
    <location>
        <begin position="40"/>
        <end position="59"/>
    </location>
</feature>
<keyword evidence="11" id="KW-0997">Cell inner membrane</keyword>
<evidence type="ECO:0000256" key="3">
    <source>
        <dbReference type="ARBA" id="ARBA00010323"/>
    </source>
</evidence>
<protein>
    <recommendedName>
        <fullName evidence="11">Probable alginate O-acetylase</fullName>
        <ecNumber evidence="11">2.3.1.-</ecNumber>
    </recommendedName>
</protein>
<dbReference type="PANTHER" id="PTHR13285">
    <property type="entry name" value="ACYLTRANSFERASE"/>
    <property type="match status" value="1"/>
</dbReference>
<sequence>MVFSSSIFLFLFLPLFLLVYYLTPGRWKSLTILLGSYAFYAWWRVDFLLLFVAVTGWNYQMGIRIARALSQQQNHLARRWLVLGISGDLATLGYFKYANFGVDSLNALLTSTGIEPFAVTQIVLPIGISFYVFQAISYVIDVYRRDVEATQGFIDFAAFIALFPQLIAGPVLRYKDLADQFRYRQHNFALFSEGISRFMRGFIKKVFIADAIAPLADQLFLLDQPSGADAWLGAMAYTAQLYFDFSGYSDMAIGLGLMMGFRFVENFNQPYISQSITEFWRRWHISLSTWLRDYLYVPLGGNRHGTFRTYRNLFLTMLLGGLWHGANWTFVIWGGWHGMWLAIERATGLGRSTKRFNLFRWCFTLVLVILGWVMFRAASAGDAWRIYTAMFSMDWHFSEWYRQQVSQLQITMLILAWALILVNGFRADGRLAALSGSGWTRYVTTGLLVPIFALAILKLVADSYSPFLYFQF</sequence>
<reference evidence="13 14" key="1">
    <citation type="submission" date="2014-01" db="EMBL/GenBank/DDBJ databases">
        <title>Full genme sequencing of cellulolytic bacterium Gynuella sunshinyii YC6258T gen. nov., sp. nov.</title>
        <authorList>
            <person name="Khan H."/>
            <person name="Chung E.J."/>
            <person name="Chung Y.R."/>
        </authorList>
    </citation>
    <scope>NUCLEOTIDE SEQUENCE [LARGE SCALE GENOMIC DNA]</scope>
    <source>
        <strain evidence="13 14">YC6258</strain>
    </source>
</reference>
<dbReference type="UniPathway" id="UPA00286"/>
<comment type="pathway">
    <text evidence="2 11">Glycan biosynthesis; alginate biosynthesis.</text>
</comment>
<feature type="transmembrane region" description="Helical" evidence="12">
    <location>
        <begin position="408"/>
        <end position="427"/>
    </location>
</feature>
<keyword evidence="4 11" id="KW-1003">Cell membrane</keyword>
<feature type="transmembrane region" description="Helical" evidence="12">
    <location>
        <begin position="152"/>
        <end position="172"/>
    </location>
</feature>
<evidence type="ECO:0000313" key="13">
    <source>
        <dbReference type="EMBL" id="AJQ93019.1"/>
    </source>
</evidence>
<feature type="transmembrane region" description="Helical" evidence="12">
    <location>
        <begin position="356"/>
        <end position="375"/>
    </location>
</feature>
<dbReference type="InterPro" id="IPR028362">
    <property type="entry name" value="AlgI"/>
</dbReference>
<dbReference type="PANTHER" id="PTHR13285:SF23">
    <property type="entry name" value="TEICHOIC ACID D-ALANYLTRANSFERASE"/>
    <property type="match status" value="1"/>
</dbReference>
<evidence type="ECO:0000256" key="1">
    <source>
        <dbReference type="ARBA" id="ARBA00004651"/>
    </source>
</evidence>
<dbReference type="GO" id="GO:0042121">
    <property type="term" value="P:alginic acid biosynthetic process"/>
    <property type="evidence" value="ECO:0007669"/>
    <property type="project" value="UniProtKB-UniRule"/>
</dbReference>
<name>A0A0C5VRX1_9GAMM</name>